<dbReference type="GO" id="GO:0005391">
    <property type="term" value="F:P-type sodium:potassium-exchanging transporter activity"/>
    <property type="evidence" value="ECO:0007669"/>
    <property type="project" value="TreeGrafter"/>
</dbReference>
<evidence type="ECO:0000313" key="4">
    <source>
        <dbReference type="Proteomes" id="UP000789390"/>
    </source>
</evidence>
<dbReference type="GO" id="GO:1902600">
    <property type="term" value="P:proton transmembrane transport"/>
    <property type="evidence" value="ECO:0007669"/>
    <property type="project" value="TreeGrafter"/>
</dbReference>
<keyword evidence="2" id="KW-0472">Membrane</keyword>
<protein>
    <submittedName>
        <fullName evidence="3">Uncharacterized protein</fullName>
    </submittedName>
</protein>
<evidence type="ECO:0000256" key="1">
    <source>
        <dbReference type="ARBA" id="ARBA00004651"/>
    </source>
</evidence>
<dbReference type="GO" id="GO:0036376">
    <property type="term" value="P:sodium ion export across plasma membrane"/>
    <property type="evidence" value="ECO:0007669"/>
    <property type="project" value="TreeGrafter"/>
</dbReference>
<evidence type="ECO:0000256" key="2">
    <source>
        <dbReference type="ARBA" id="ARBA00022475"/>
    </source>
</evidence>
<dbReference type="OrthoDB" id="3352408at2759"/>
<dbReference type="EMBL" id="CAKKLH010000282">
    <property type="protein sequence ID" value="CAH0108266.1"/>
    <property type="molecule type" value="Genomic_DNA"/>
</dbReference>
<dbReference type="Proteomes" id="UP000789390">
    <property type="component" value="Unassembled WGS sequence"/>
</dbReference>
<dbReference type="PANTHER" id="PTHR43294">
    <property type="entry name" value="SODIUM/POTASSIUM-TRANSPORTING ATPASE SUBUNIT ALPHA"/>
    <property type="match status" value="1"/>
</dbReference>
<gene>
    <name evidence="3" type="ORF">DGAL_LOCUS11637</name>
</gene>
<dbReference type="GO" id="GO:0030007">
    <property type="term" value="P:intracellular potassium ion homeostasis"/>
    <property type="evidence" value="ECO:0007669"/>
    <property type="project" value="TreeGrafter"/>
</dbReference>
<dbReference type="GO" id="GO:1990573">
    <property type="term" value="P:potassium ion import across plasma membrane"/>
    <property type="evidence" value="ECO:0007669"/>
    <property type="project" value="TreeGrafter"/>
</dbReference>
<dbReference type="GO" id="GO:0006883">
    <property type="term" value="P:intracellular sodium ion homeostasis"/>
    <property type="evidence" value="ECO:0007669"/>
    <property type="project" value="TreeGrafter"/>
</dbReference>
<dbReference type="Gene3D" id="1.20.1110.10">
    <property type="entry name" value="Calcium-transporting ATPase, transmembrane domain"/>
    <property type="match status" value="1"/>
</dbReference>
<comment type="caution">
    <text evidence="3">The sequence shown here is derived from an EMBL/GenBank/DDBJ whole genome shotgun (WGS) entry which is preliminary data.</text>
</comment>
<reference evidence="3" key="1">
    <citation type="submission" date="2021-11" db="EMBL/GenBank/DDBJ databases">
        <authorList>
            <person name="Schell T."/>
        </authorList>
    </citation>
    <scope>NUCLEOTIDE SEQUENCE</scope>
    <source>
        <strain evidence="3">M5</strain>
    </source>
</reference>
<dbReference type="PANTHER" id="PTHR43294:SF13">
    <property type="entry name" value="SODIUM_POTASSIUM-TRANSPORTING ATPASE SUBUNIT ALPHA"/>
    <property type="match status" value="1"/>
</dbReference>
<dbReference type="InterPro" id="IPR050510">
    <property type="entry name" value="Cation_transp_ATPase_P-type"/>
</dbReference>
<organism evidence="3 4">
    <name type="scientific">Daphnia galeata</name>
    <dbReference type="NCBI Taxonomy" id="27404"/>
    <lineage>
        <taxon>Eukaryota</taxon>
        <taxon>Metazoa</taxon>
        <taxon>Ecdysozoa</taxon>
        <taxon>Arthropoda</taxon>
        <taxon>Crustacea</taxon>
        <taxon>Branchiopoda</taxon>
        <taxon>Diplostraca</taxon>
        <taxon>Cladocera</taxon>
        <taxon>Anomopoda</taxon>
        <taxon>Daphniidae</taxon>
        <taxon>Daphnia</taxon>
    </lineage>
</organism>
<sequence>MKQVPAISLAYEAAKFDTMKRRPCNAQIDKLVNDNGFTDFHVLWSNRYDASFSWFLHLFCDYGAENGLWPKYLFDLLKRWDSKAINDLLDSFGHGLMNIENN</sequence>
<keyword evidence="4" id="KW-1185">Reference proteome</keyword>
<dbReference type="GO" id="GO:0005886">
    <property type="term" value="C:plasma membrane"/>
    <property type="evidence" value="ECO:0007669"/>
    <property type="project" value="UniProtKB-SubCell"/>
</dbReference>
<name>A0A8J2RW26_9CRUS</name>
<evidence type="ECO:0000313" key="3">
    <source>
        <dbReference type="EMBL" id="CAH0108266.1"/>
    </source>
</evidence>
<accession>A0A8J2RW26</accession>
<dbReference type="AlphaFoldDB" id="A0A8J2RW26"/>
<proteinExistence type="predicted"/>
<comment type="subcellular location">
    <subcellularLocation>
        <location evidence="1">Cell membrane</location>
        <topology evidence="1">Multi-pass membrane protein</topology>
    </subcellularLocation>
</comment>
<keyword evidence="2" id="KW-1003">Cell membrane</keyword>